<keyword evidence="3" id="KW-0853">WD repeat</keyword>
<dbReference type="SMART" id="SM00320">
    <property type="entry name" value="WD40"/>
    <property type="match status" value="8"/>
</dbReference>
<dbReference type="EnsemblPlants" id="EMT31033">
    <property type="protein sequence ID" value="EMT31033"/>
    <property type="gene ID" value="F775_04630"/>
</dbReference>
<organism evidence="5">
    <name type="scientific">Aegilops tauschii</name>
    <name type="common">Tausch's goatgrass</name>
    <name type="synonym">Aegilops squarrosa</name>
    <dbReference type="NCBI Taxonomy" id="37682"/>
    <lineage>
        <taxon>Eukaryota</taxon>
        <taxon>Viridiplantae</taxon>
        <taxon>Streptophyta</taxon>
        <taxon>Embryophyta</taxon>
        <taxon>Tracheophyta</taxon>
        <taxon>Spermatophyta</taxon>
        <taxon>Magnoliopsida</taxon>
        <taxon>Liliopsida</taxon>
        <taxon>Poales</taxon>
        <taxon>Poaceae</taxon>
        <taxon>BOP clade</taxon>
        <taxon>Pooideae</taxon>
        <taxon>Triticodae</taxon>
        <taxon>Triticeae</taxon>
        <taxon>Triticinae</taxon>
        <taxon>Aegilops</taxon>
    </lineage>
</organism>
<dbReference type="PANTHER" id="PTHR19857:SF8">
    <property type="entry name" value="ANGIO-ASSOCIATED MIGRATORY CELL PROTEIN"/>
    <property type="match status" value="1"/>
</dbReference>
<evidence type="ECO:0000256" key="1">
    <source>
        <dbReference type="ARBA" id="ARBA00004496"/>
    </source>
</evidence>
<dbReference type="PROSITE" id="PS00678">
    <property type="entry name" value="WD_REPEATS_1"/>
    <property type="match status" value="1"/>
</dbReference>
<dbReference type="FunFam" id="2.130.10.10:FF:000074">
    <property type="entry name" value="Angio-associated migratory cell protein-like protein"/>
    <property type="match status" value="1"/>
</dbReference>
<reference evidence="5" key="1">
    <citation type="submission" date="2015-06" db="UniProtKB">
        <authorList>
            <consortium name="EnsemblPlants"/>
        </authorList>
    </citation>
    <scope>IDENTIFICATION</scope>
</reference>
<dbReference type="Pfam" id="PF00400">
    <property type="entry name" value="WD40"/>
    <property type="match status" value="7"/>
</dbReference>
<dbReference type="PANTHER" id="PTHR19857">
    <property type="entry name" value="MITOCHONDRIAL DIVISION PROTEIN 1-RELATED"/>
    <property type="match status" value="1"/>
</dbReference>
<dbReference type="InterPro" id="IPR020472">
    <property type="entry name" value="WD40_PAC1"/>
</dbReference>
<dbReference type="PROSITE" id="PS50294">
    <property type="entry name" value="WD_REPEATS_REGION"/>
    <property type="match status" value="5"/>
</dbReference>
<dbReference type="InterPro" id="IPR015943">
    <property type="entry name" value="WD40/YVTN_repeat-like_dom_sf"/>
</dbReference>
<dbReference type="GO" id="GO:0005737">
    <property type="term" value="C:cytoplasm"/>
    <property type="evidence" value="ECO:0007669"/>
    <property type="project" value="UniProtKB-SubCell"/>
</dbReference>
<name>M8CA80_AEGTA</name>
<evidence type="ECO:0000256" key="3">
    <source>
        <dbReference type="ARBA" id="ARBA00022574"/>
    </source>
</evidence>
<protein>
    <submittedName>
        <fullName evidence="5">Uncharacterized protein</fullName>
    </submittedName>
</protein>
<sequence>MTPLSHFVCPTRLLHVLKLPDPVASSTPRSFLRIVCFNEGPISIFLGLLLVAPSTFGMSPLLHSFVQMMSSCNLQRCPLNKSREPPQLHSVNGCQGIKLDKNSLQDAIADGCHVYAYELIHVVVRACVSQPNTLLISNASAPQRSAAGSEDPLPFSPATLAAAKTPAAPPAAMSISGEVPDEGSDGEEVFIDEQDIIQEIHLDEEDLPDHDDDDDDEEDQEMGMWQLILAFLSTVELARTGYVQGVLAQLLAFAHGSWDEVFAAACSPTDASLVISGGKDDRGFLWRIGSAQDFQELTGHGDTVCTVAFSSDGKLVACGSMDGQINVWNTATRTLQGTLEGSSGSGFEWLRWHPRGNLIIAGSEDCNVWMWNADHNAFLNTFAGHSSTVTCGDFTPDGKLICSGSDDATLRIWEPKSAQCRHVVRGHGYHTQGLTCLAITPDSQSIVSGSEDNSVHIVSINSGQVVGSLVGHTNSIECIGISSRYNWVATGSIDRTLIIWDLARQAIRSTCEHDEGVTCLAWLGSSRYVASGCIDGMVRIWDSLSGDLAHTFSGHRDVVQSLAVSADGNSIVSVSTDKSARVFDVSMFK</sequence>
<evidence type="ECO:0000256" key="4">
    <source>
        <dbReference type="ARBA" id="ARBA00022737"/>
    </source>
</evidence>
<dbReference type="InterPro" id="IPR051179">
    <property type="entry name" value="WD_repeat_multifunction"/>
</dbReference>
<dbReference type="PROSITE" id="PS50082">
    <property type="entry name" value="WD_REPEATS_2"/>
    <property type="match status" value="7"/>
</dbReference>
<dbReference type="AlphaFoldDB" id="M8CA80"/>
<keyword evidence="2" id="KW-0963">Cytoplasm</keyword>
<accession>M8CA80</accession>
<evidence type="ECO:0000256" key="2">
    <source>
        <dbReference type="ARBA" id="ARBA00022490"/>
    </source>
</evidence>
<dbReference type="InterPro" id="IPR019775">
    <property type="entry name" value="WD40_repeat_CS"/>
</dbReference>
<dbReference type="Gene3D" id="2.130.10.10">
    <property type="entry name" value="YVTN repeat-like/Quinoprotein amine dehydrogenase"/>
    <property type="match status" value="3"/>
</dbReference>
<dbReference type="PRINTS" id="PR00320">
    <property type="entry name" value="GPROTEINBRPT"/>
</dbReference>
<dbReference type="InterPro" id="IPR036322">
    <property type="entry name" value="WD40_repeat_dom_sf"/>
</dbReference>
<evidence type="ECO:0000313" key="5">
    <source>
        <dbReference type="EnsemblPlants" id="EMT31033"/>
    </source>
</evidence>
<dbReference type="InterPro" id="IPR001680">
    <property type="entry name" value="WD40_rpt"/>
</dbReference>
<keyword evidence="4" id="KW-0677">Repeat</keyword>
<dbReference type="SUPFAM" id="SSF50978">
    <property type="entry name" value="WD40 repeat-like"/>
    <property type="match status" value="1"/>
</dbReference>
<proteinExistence type="predicted"/>
<dbReference type="CDD" id="cd00200">
    <property type="entry name" value="WD40"/>
    <property type="match status" value="1"/>
</dbReference>
<comment type="subcellular location">
    <subcellularLocation>
        <location evidence="1">Cytoplasm</location>
    </subcellularLocation>
</comment>